<proteinExistence type="predicted"/>
<evidence type="ECO:0000313" key="1">
    <source>
        <dbReference type="EMBL" id="GAA0406176.1"/>
    </source>
</evidence>
<organism evidence="1 2">
    <name type="scientific">Paenibacillus motobuensis</name>
    <dbReference type="NCBI Taxonomy" id="295324"/>
    <lineage>
        <taxon>Bacteria</taxon>
        <taxon>Bacillati</taxon>
        <taxon>Bacillota</taxon>
        <taxon>Bacilli</taxon>
        <taxon>Bacillales</taxon>
        <taxon>Paenibacillaceae</taxon>
        <taxon>Paenibacillus</taxon>
    </lineage>
</organism>
<gene>
    <name evidence="1" type="ORF">GCM10008933_40560</name>
</gene>
<accession>A0ABP3IJK2</accession>
<dbReference type="EMBL" id="BAAACX010000018">
    <property type="protein sequence ID" value="GAA0406176.1"/>
    <property type="molecule type" value="Genomic_DNA"/>
</dbReference>
<evidence type="ECO:0000313" key="2">
    <source>
        <dbReference type="Proteomes" id="UP001500340"/>
    </source>
</evidence>
<comment type="caution">
    <text evidence="1">The sequence shown here is derived from an EMBL/GenBank/DDBJ whole genome shotgun (WGS) entry which is preliminary data.</text>
</comment>
<name>A0ABP3IJK2_9BACL</name>
<dbReference type="Proteomes" id="UP001500340">
    <property type="component" value="Unassembled WGS sequence"/>
</dbReference>
<keyword evidence="2" id="KW-1185">Reference proteome</keyword>
<sequence length="54" mass="6688">MLGRDSLNHEFIRIGVIVVMTWHRFFCYFNREQAFFDDKKQTKTFNIWEKLTKT</sequence>
<protein>
    <submittedName>
        <fullName evidence="1">Uncharacterized protein</fullName>
    </submittedName>
</protein>
<reference evidence="2" key="1">
    <citation type="journal article" date="2019" name="Int. J. Syst. Evol. Microbiol.">
        <title>The Global Catalogue of Microorganisms (GCM) 10K type strain sequencing project: providing services to taxonomists for standard genome sequencing and annotation.</title>
        <authorList>
            <consortium name="The Broad Institute Genomics Platform"/>
            <consortium name="The Broad Institute Genome Sequencing Center for Infectious Disease"/>
            <person name="Wu L."/>
            <person name="Ma J."/>
        </authorList>
    </citation>
    <scope>NUCLEOTIDE SEQUENCE [LARGE SCALE GENOMIC DNA]</scope>
    <source>
        <strain evidence="2">JCM 12774</strain>
    </source>
</reference>